<dbReference type="Proteomes" id="UP001595444">
    <property type="component" value="Unassembled WGS sequence"/>
</dbReference>
<evidence type="ECO:0000313" key="4">
    <source>
        <dbReference type="Proteomes" id="UP001595444"/>
    </source>
</evidence>
<feature type="domain" description="Sodium symporter small subunit" evidence="2">
    <location>
        <begin position="21"/>
        <end position="96"/>
    </location>
</feature>
<dbReference type="NCBIfam" id="TIGR03647">
    <property type="entry name" value="Na_symport_sm"/>
    <property type="match status" value="1"/>
</dbReference>
<dbReference type="InterPro" id="IPR019886">
    <property type="entry name" value="Na_symporter_ssu"/>
</dbReference>
<comment type="caution">
    <text evidence="3">The sequence shown here is derived from an EMBL/GenBank/DDBJ whole genome shotgun (WGS) entry which is preliminary data.</text>
</comment>
<organism evidence="3 4">
    <name type="scientific">Kordiimonas pumila</name>
    <dbReference type="NCBI Taxonomy" id="2161677"/>
    <lineage>
        <taxon>Bacteria</taxon>
        <taxon>Pseudomonadati</taxon>
        <taxon>Pseudomonadota</taxon>
        <taxon>Alphaproteobacteria</taxon>
        <taxon>Kordiimonadales</taxon>
        <taxon>Kordiimonadaceae</taxon>
        <taxon>Kordiimonas</taxon>
    </lineage>
</organism>
<feature type="transmembrane region" description="Helical" evidence="1">
    <location>
        <begin position="30"/>
        <end position="53"/>
    </location>
</feature>
<gene>
    <name evidence="3" type="ORF">ACFOKA_13955</name>
</gene>
<proteinExistence type="predicted"/>
<reference evidence="4" key="1">
    <citation type="journal article" date="2019" name="Int. J. Syst. Evol. Microbiol.">
        <title>The Global Catalogue of Microorganisms (GCM) 10K type strain sequencing project: providing services to taxonomists for standard genome sequencing and annotation.</title>
        <authorList>
            <consortium name="The Broad Institute Genomics Platform"/>
            <consortium name="The Broad Institute Genome Sequencing Center for Infectious Disease"/>
            <person name="Wu L."/>
            <person name="Ma J."/>
        </authorList>
    </citation>
    <scope>NUCLEOTIDE SEQUENCE [LARGE SCALE GENOMIC DNA]</scope>
    <source>
        <strain evidence="4">KCTC 62164</strain>
    </source>
</reference>
<protein>
    <submittedName>
        <fullName evidence="3">DUF4212 domain-containing protein</fullName>
    </submittedName>
</protein>
<feature type="transmembrane region" description="Helical" evidence="1">
    <location>
        <begin position="65"/>
        <end position="86"/>
    </location>
</feature>
<accession>A0ABV7D7Z4</accession>
<dbReference type="Pfam" id="PF13937">
    <property type="entry name" value="DUF4212"/>
    <property type="match status" value="1"/>
</dbReference>
<sequence length="98" mass="11083">MEKPSKPDGDITISAHQKNANSYWKENISLLLKLLAVWFAVSFGAGILFVDALNAIDFFGVKLGFWFAQQGSIYVFVILIFVYAALMRRLEQKHGLED</sequence>
<name>A0ABV7D7Z4_9PROT</name>
<dbReference type="EMBL" id="JBHRSL010000010">
    <property type="protein sequence ID" value="MFC3053015.1"/>
    <property type="molecule type" value="Genomic_DNA"/>
</dbReference>
<evidence type="ECO:0000256" key="1">
    <source>
        <dbReference type="SAM" id="Phobius"/>
    </source>
</evidence>
<evidence type="ECO:0000259" key="2">
    <source>
        <dbReference type="Pfam" id="PF13937"/>
    </source>
</evidence>
<keyword evidence="4" id="KW-1185">Reference proteome</keyword>
<evidence type="ECO:0000313" key="3">
    <source>
        <dbReference type="EMBL" id="MFC3053015.1"/>
    </source>
</evidence>
<keyword evidence="1" id="KW-1133">Transmembrane helix</keyword>
<keyword evidence="1" id="KW-0472">Membrane</keyword>
<keyword evidence="1" id="KW-0812">Transmembrane</keyword>
<dbReference type="RefSeq" id="WP_194213296.1">
    <property type="nucleotide sequence ID" value="NZ_CP061205.1"/>
</dbReference>